<evidence type="ECO:0000313" key="2">
    <source>
        <dbReference type="EMBL" id="KAI5395663.1"/>
    </source>
</evidence>
<dbReference type="PANTHER" id="PTHR21286:SF0">
    <property type="entry name" value="NUCLEAR PORE COMPLEX PROTEIN NUP160"/>
    <property type="match status" value="1"/>
</dbReference>
<comment type="caution">
    <text evidence="2">The sequence shown here is derived from an EMBL/GenBank/DDBJ whole genome shotgun (WGS) entry which is preliminary data.</text>
</comment>
<dbReference type="EMBL" id="JAMSHJ010000006">
    <property type="protein sequence ID" value="KAI5395663.1"/>
    <property type="molecule type" value="Genomic_DNA"/>
</dbReference>
<dbReference type="Proteomes" id="UP001058974">
    <property type="component" value="Chromosome 6"/>
</dbReference>
<accession>A0A9D5A5W7</accession>
<dbReference type="InterPro" id="IPR021717">
    <property type="entry name" value="Nucleoporin_Nup160"/>
</dbReference>
<dbReference type="AlphaFoldDB" id="A0A9D5A5W7"/>
<name>A0A9D5A5W7_PEA</name>
<keyword evidence="1" id="KW-0812">Transmembrane</keyword>
<evidence type="ECO:0000313" key="3">
    <source>
        <dbReference type="Proteomes" id="UP001058974"/>
    </source>
</evidence>
<protein>
    <submittedName>
        <fullName evidence="2">Uncharacterized protein</fullName>
    </submittedName>
</protein>
<evidence type="ECO:0000256" key="1">
    <source>
        <dbReference type="SAM" id="Phobius"/>
    </source>
</evidence>
<gene>
    <name evidence="2" type="ORF">KIW84_062003</name>
</gene>
<sequence length="116" mass="13472">MCMTYAVWLLPAKLMQHMIYVHVAETVIILVCCAFTYVANVHILQRPADIVKRKRPFALWFPYTTIEQLLYQLEESIRMGHMVDHCDKLKKMLHASLLNHLKILKVDSDDTISATS</sequence>
<keyword evidence="1" id="KW-1133">Transmembrane helix</keyword>
<dbReference type="GO" id="GO:0005643">
    <property type="term" value="C:nuclear pore"/>
    <property type="evidence" value="ECO:0007669"/>
    <property type="project" value="TreeGrafter"/>
</dbReference>
<organism evidence="2 3">
    <name type="scientific">Pisum sativum</name>
    <name type="common">Garden pea</name>
    <name type="synonym">Lathyrus oleraceus</name>
    <dbReference type="NCBI Taxonomy" id="3888"/>
    <lineage>
        <taxon>Eukaryota</taxon>
        <taxon>Viridiplantae</taxon>
        <taxon>Streptophyta</taxon>
        <taxon>Embryophyta</taxon>
        <taxon>Tracheophyta</taxon>
        <taxon>Spermatophyta</taxon>
        <taxon>Magnoliopsida</taxon>
        <taxon>eudicotyledons</taxon>
        <taxon>Gunneridae</taxon>
        <taxon>Pentapetalae</taxon>
        <taxon>rosids</taxon>
        <taxon>fabids</taxon>
        <taxon>Fabales</taxon>
        <taxon>Fabaceae</taxon>
        <taxon>Papilionoideae</taxon>
        <taxon>50 kb inversion clade</taxon>
        <taxon>NPAAA clade</taxon>
        <taxon>Hologalegina</taxon>
        <taxon>IRL clade</taxon>
        <taxon>Fabeae</taxon>
        <taxon>Lathyrus</taxon>
    </lineage>
</organism>
<dbReference type="Gramene" id="Psat06G0200300-T3">
    <property type="protein sequence ID" value="KAI5395663.1"/>
    <property type="gene ID" value="KIW84_062003"/>
</dbReference>
<feature type="transmembrane region" description="Helical" evidence="1">
    <location>
        <begin position="20"/>
        <end position="44"/>
    </location>
</feature>
<proteinExistence type="predicted"/>
<reference evidence="2 3" key="1">
    <citation type="journal article" date="2022" name="Nat. Genet.">
        <title>Improved pea reference genome and pan-genome highlight genomic features and evolutionary characteristics.</title>
        <authorList>
            <person name="Yang T."/>
            <person name="Liu R."/>
            <person name="Luo Y."/>
            <person name="Hu S."/>
            <person name="Wang D."/>
            <person name="Wang C."/>
            <person name="Pandey M.K."/>
            <person name="Ge S."/>
            <person name="Xu Q."/>
            <person name="Li N."/>
            <person name="Li G."/>
            <person name="Huang Y."/>
            <person name="Saxena R.K."/>
            <person name="Ji Y."/>
            <person name="Li M."/>
            <person name="Yan X."/>
            <person name="He Y."/>
            <person name="Liu Y."/>
            <person name="Wang X."/>
            <person name="Xiang C."/>
            <person name="Varshney R.K."/>
            <person name="Ding H."/>
            <person name="Gao S."/>
            <person name="Zong X."/>
        </authorList>
    </citation>
    <scope>NUCLEOTIDE SEQUENCE [LARGE SCALE GENOMIC DNA]</scope>
    <source>
        <strain evidence="2 3">cv. Zhongwan 6</strain>
    </source>
</reference>
<dbReference type="PANTHER" id="PTHR21286">
    <property type="entry name" value="NUCLEAR PORE COMPLEX PROTEIN NUP160"/>
    <property type="match status" value="1"/>
</dbReference>
<keyword evidence="3" id="KW-1185">Reference proteome</keyword>
<keyword evidence="1" id="KW-0472">Membrane</keyword>
<dbReference type="GO" id="GO:0017056">
    <property type="term" value="F:structural constituent of nuclear pore"/>
    <property type="evidence" value="ECO:0007669"/>
    <property type="project" value="TreeGrafter"/>
</dbReference>